<evidence type="ECO:0008006" key="6">
    <source>
        <dbReference type="Google" id="ProtNLM"/>
    </source>
</evidence>
<dbReference type="Proteomes" id="UP000075714">
    <property type="component" value="Unassembled WGS sequence"/>
</dbReference>
<accession>A0A150H2P5</accession>
<keyword evidence="5" id="KW-1185">Reference proteome</keyword>
<feature type="region of interest" description="Disordered" evidence="3">
    <location>
        <begin position="78"/>
        <end position="101"/>
    </location>
</feature>
<sequence length="432" mass="45301">MGDTSTDTRGSRKGHAAPSVDDLRSSEQPHALARGGALLAASLRLAHTVSEGCVEALLNVANNAADLLPRQLRRRAEPYADADLTGQARARERAPAPPAPQVAIVTGGNAGIGFATAQQLARRGAHVVIACRDAGRAEAAVQAIARSAPLVGGASPASSSSSSPSSRPPPPAPPPRVEAMPLDLGRLASVRAFAEAWRDRGLPLHLLVCNAGVMAPLQRTTTEDGLEVQFQVNFLSHWLLAHLLLGHERSRRRGAAGGGLRARRRAGGRAEPGGASGPPPPDGTRVVVVSSVVHRAGPLQWHDLLSERSNREHGPHDSAVAVHPGIVRTALANNFFRSYGLSWAEGTPLEPLRAAWRAFLDTAGQAMLGSTEHAAERMLHACLAPTAAVAGRYMSMGRLYTPDKAADDPAYAADLWGMAVRLTGHTPHASLA</sequence>
<dbReference type="Pfam" id="PF00106">
    <property type="entry name" value="adh_short"/>
    <property type="match status" value="1"/>
</dbReference>
<evidence type="ECO:0000256" key="1">
    <source>
        <dbReference type="ARBA" id="ARBA00006484"/>
    </source>
</evidence>
<evidence type="ECO:0000256" key="2">
    <source>
        <dbReference type="ARBA" id="ARBA00023002"/>
    </source>
</evidence>
<feature type="compositionally biased region" description="Low complexity" evidence="3">
    <location>
        <begin position="154"/>
        <end position="165"/>
    </location>
</feature>
<dbReference type="STRING" id="33097.A0A150H2P5"/>
<reference evidence="5" key="1">
    <citation type="journal article" date="2016" name="Nat. Commun.">
        <title>The Gonium pectorale genome demonstrates co-option of cell cycle regulation during the evolution of multicellularity.</title>
        <authorList>
            <person name="Hanschen E.R."/>
            <person name="Marriage T.N."/>
            <person name="Ferris P.J."/>
            <person name="Hamaji T."/>
            <person name="Toyoda A."/>
            <person name="Fujiyama A."/>
            <person name="Neme R."/>
            <person name="Noguchi H."/>
            <person name="Minakuchi Y."/>
            <person name="Suzuki M."/>
            <person name="Kawai-Toyooka H."/>
            <person name="Smith D.R."/>
            <person name="Sparks H."/>
            <person name="Anderson J."/>
            <person name="Bakaric R."/>
            <person name="Luria V."/>
            <person name="Karger A."/>
            <person name="Kirschner M.W."/>
            <person name="Durand P.M."/>
            <person name="Michod R.E."/>
            <person name="Nozaki H."/>
            <person name="Olson B.J."/>
        </authorList>
    </citation>
    <scope>NUCLEOTIDE SEQUENCE [LARGE SCALE GENOMIC DNA]</scope>
    <source>
        <strain evidence="5">NIES-2863</strain>
    </source>
</reference>
<comment type="caution">
    <text evidence="4">The sequence shown here is derived from an EMBL/GenBank/DDBJ whole genome shotgun (WGS) entry which is preliminary data.</text>
</comment>
<feature type="region of interest" description="Disordered" evidence="3">
    <location>
        <begin position="151"/>
        <end position="179"/>
    </location>
</feature>
<dbReference type="InterPro" id="IPR002347">
    <property type="entry name" value="SDR_fam"/>
</dbReference>
<feature type="compositionally biased region" description="Pro residues" evidence="3">
    <location>
        <begin position="166"/>
        <end position="176"/>
    </location>
</feature>
<dbReference type="SUPFAM" id="SSF51735">
    <property type="entry name" value="NAD(P)-binding Rossmann-fold domains"/>
    <property type="match status" value="1"/>
</dbReference>
<dbReference type="GO" id="GO:0016491">
    <property type="term" value="F:oxidoreductase activity"/>
    <property type="evidence" value="ECO:0007669"/>
    <property type="project" value="UniProtKB-KW"/>
</dbReference>
<protein>
    <recommendedName>
        <fullName evidence="6">WW domain-containing oxidoreductase</fullName>
    </recommendedName>
</protein>
<dbReference type="EMBL" id="LSYV01000003">
    <property type="protein sequence ID" value="KXZ56108.1"/>
    <property type="molecule type" value="Genomic_DNA"/>
</dbReference>
<organism evidence="4 5">
    <name type="scientific">Gonium pectorale</name>
    <name type="common">Green alga</name>
    <dbReference type="NCBI Taxonomy" id="33097"/>
    <lineage>
        <taxon>Eukaryota</taxon>
        <taxon>Viridiplantae</taxon>
        <taxon>Chlorophyta</taxon>
        <taxon>core chlorophytes</taxon>
        <taxon>Chlorophyceae</taxon>
        <taxon>CS clade</taxon>
        <taxon>Chlamydomonadales</taxon>
        <taxon>Volvocaceae</taxon>
        <taxon>Gonium</taxon>
    </lineage>
</organism>
<dbReference type="InterPro" id="IPR036291">
    <property type="entry name" value="NAD(P)-bd_dom_sf"/>
</dbReference>
<dbReference type="OrthoDB" id="191139at2759"/>
<feature type="region of interest" description="Disordered" evidence="3">
    <location>
        <begin position="252"/>
        <end position="284"/>
    </location>
</feature>
<keyword evidence="2" id="KW-0560">Oxidoreductase</keyword>
<evidence type="ECO:0000256" key="3">
    <source>
        <dbReference type="SAM" id="MobiDB-lite"/>
    </source>
</evidence>
<name>A0A150H2P5_GONPE</name>
<feature type="region of interest" description="Disordered" evidence="3">
    <location>
        <begin position="1"/>
        <end position="28"/>
    </location>
</feature>
<evidence type="ECO:0000313" key="5">
    <source>
        <dbReference type="Proteomes" id="UP000075714"/>
    </source>
</evidence>
<dbReference type="PANTHER" id="PTHR24320:SF286">
    <property type="entry name" value="NAD(P)-BINDING ROSSMANN-FOLD SUPERFAMILY PROTEIN"/>
    <property type="match status" value="1"/>
</dbReference>
<dbReference type="Gene3D" id="3.40.50.720">
    <property type="entry name" value="NAD(P)-binding Rossmann-like Domain"/>
    <property type="match status" value="1"/>
</dbReference>
<gene>
    <name evidence="4" type="ORF">GPECTOR_2g990</name>
</gene>
<dbReference type="PRINTS" id="PR00081">
    <property type="entry name" value="GDHRDH"/>
</dbReference>
<proteinExistence type="inferred from homology"/>
<evidence type="ECO:0000313" key="4">
    <source>
        <dbReference type="EMBL" id="KXZ56108.1"/>
    </source>
</evidence>
<dbReference type="AlphaFoldDB" id="A0A150H2P5"/>
<dbReference type="PANTHER" id="PTHR24320">
    <property type="entry name" value="RETINOL DEHYDROGENASE"/>
    <property type="match status" value="1"/>
</dbReference>
<comment type="similarity">
    <text evidence="1">Belongs to the short-chain dehydrogenases/reductases (SDR) family.</text>
</comment>